<dbReference type="PROSITE" id="PS50014">
    <property type="entry name" value="BROMODOMAIN_2"/>
    <property type="match status" value="1"/>
</dbReference>
<feature type="region of interest" description="Disordered" evidence="13">
    <location>
        <begin position="553"/>
        <end position="580"/>
    </location>
</feature>
<dbReference type="PANTHER" id="PTHR45915">
    <property type="entry name" value="TRANSCRIPTION INTERMEDIARY FACTOR"/>
    <property type="match status" value="1"/>
</dbReference>
<organism evidence="18 19">
    <name type="scientific">Aquatica leii</name>
    <dbReference type="NCBI Taxonomy" id="1421715"/>
    <lineage>
        <taxon>Eukaryota</taxon>
        <taxon>Metazoa</taxon>
        <taxon>Ecdysozoa</taxon>
        <taxon>Arthropoda</taxon>
        <taxon>Hexapoda</taxon>
        <taxon>Insecta</taxon>
        <taxon>Pterygota</taxon>
        <taxon>Neoptera</taxon>
        <taxon>Endopterygota</taxon>
        <taxon>Coleoptera</taxon>
        <taxon>Polyphaga</taxon>
        <taxon>Elateriformia</taxon>
        <taxon>Elateroidea</taxon>
        <taxon>Lampyridae</taxon>
        <taxon>Luciolinae</taxon>
        <taxon>Aquatica</taxon>
    </lineage>
</organism>
<comment type="subcellular location">
    <subcellularLocation>
        <location evidence="1">Nucleus</location>
    </subcellularLocation>
</comment>
<dbReference type="InterPro" id="IPR028942">
    <property type="entry name" value="WHIM1_dom"/>
</dbReference>
<feature type="domain" description="PHD-type" evidence="15">
    <location>
        <begin position="1926"/>
        <end position="1978"/>
    </location>
</feature>
<feature type="region of interest" description="Disordered" evidence="13">
    <location>
        <begin position="652"/>
        <end position="685"/>
    </location>
</feature>
<protein>
    <recommendedName>
        <fullName evidence="20">Bromodomain adjacent to zinc finger domain protein 2B</fullName>
    </recommendedName>
</protein>
<feature type="compositionally biased region" description="Low complexity" evidence="13">
    <location>
        <begin position="263"/>
        <end position="272"/>
    </location>
</feature>
<dbReference type="EMBL" id="JARPUR010000001">
    <property type="protein sequence ID" value="KAK4885804.1"/>
    <property type="molecule type" value="Genomic_DNA"/>
</dbReference>
<evidence type="ECO:0000259" key="16">
    <source>
        <dbReference type="PROSITE" id="PS50827"/>
    </source>
</evidence>
<dbReference type="GO" id="GO:0003677">
    <property type="term" value="F:DNA binding"/>
    <property type="evidence" value="ECO:0007669"/>
    <property type="project" value="InterPro"/>
</dbReference>
<keyword evidence="19" id="KW-1185">Reference proteome</keyword>
<dbReference type="InterPro" id="IPR013083">
    <property type="entry name" value="Znf_RING/FYVE/PHD"/>
</dbReference>
<dbReference type="PROSITE" id="PS50982">
    <property type="entry name" value="MBD"/>
    <property type="match status" value="1"/>
</dbReference>
<evidence type="ECO:0008006" key="20">
    <source>
        <dbReference type="Google" id="ProtNLM"/>
    </source>
</evidence>
<evidence type="ECO:0000313" key="18">
    <source>
        <dbReference type="EMBL" id="KAK4885804.1"/>
    </source>
</evidence>
<keyword evidence="6" id="KW-0805">Transcription regulation</keyword>
<dbReference type="InterPro" id="IPR001965">
    <property type="entry name" value="Znf_PHD"/>
</dbReference>
<feature type="domain" description="Bromo" evidence="14">
    <location>
        <begin position="2063"/>
        <end position="2133"/>
    </location>
</feature>
<feature type="compositionally biased region" description="Low complexity" evidence="13">
    <location>
        <begin position="2007"/>
        <end position="2019"/>
    </location>
</feature>
<feature type="compositionally biased region" description="Polar residues" evidence="13">
    <location>
        <begin position="436"/>
        <end position="447"/>
    </location>
</feature>
<evidence type="ECO:0000256" key="11">
    <source>
        <dbReference type="PROSITE-ProRule" id="PRU00035"/>
    </source>
</evidence>
<dbReference type="SUPFAM" id="SSF57903">
    <property type="entry name" value="FYVE/PHD zinc finger"/>
    <property type="match status" value="2"/>
</dbReference>
<feature type="compositionally biased region" description="Basic residues" evidence="13">
    <location>
        <begin position="497"/>
        <end position="507"/>
    </location>
</feature>
<dbReference type="CDD" id="cd05503">
    <property type="entry name" value="Bromo_BAZ2A_B_like"/>
    <property type="match status" value="1"/>
</dbReference>
<dbReference type="InterPro" id="IPR019787">
    <property type="entry name" value="Znf_PHD-finger"/>
</dbReference>
<dbReference type="InterPro" id="IPR001487">
    <property type="entry name" value="Bromodomain"/>
</dbReference>
<gene>
    <name evidence="18" type="ORF">RN001_002075</name>
</gene>
<evidence type="ECO:0000256" key="7">
    <source>
        <dbReference type="ARBA" id="ARBA00023054"/>
    </source>
</evidence>
<evidence type="ECO:0000256" key="9">
    <source>
        <dbReference type="ARBA" id="ARBA00023163"/>
    </source>
</evidence>
<dbReference type="InterPro" id="IPR001739">
    <property type="entry name" value="Methyl_CpG_DNA-bd"/>
</dbReference>
<feature type="compositionally biased region" description="Low complexity" evidence="13">
    <location>
        <begin position="384"/>
        <end position="400"/>
    </location>
</feature>
<evidence type="ECO:0000256" key="12">
    <source>
        <dbReference type="PROSITE-ProRule" id="PRU00146"/>
    </source>
</evidence>
<dbReference type="Pfam" id="PF00439">
    <property type="entry name" value="Bromodomain"/>
    <property type="match status" value="1"/>
</dbReference>
<dbReference type="SMART" id="SM00297">
    <property type="entry name" value="BROMO"/>
    <property type="match status" value="1"/>
</dbReference>
<dbReference type="InterPro" id="IPR036427">
    <property type="entry name" value="Bromodomain-like_sf"/>
</dbReference>
<keyword evidence="10" id="KW-0539">Nucleus</keyword>
<dbReference type="Gene3D" id="3.30.890.10">
    <property type="entry name" value="Methyl-cpg-binding Protein 2, Chain A"/>
    <property type="match status" value="1"/>
</dbReference>
<evidence type="ECO:0000256" key="6">
    <source>
        <dbReference type="ARBA" id="ARBA00023015"/>
    </source>
</evidence>
<feature type="region of interest" description="Disordered" evidence="13">
    <location>
        <begin position="1983"/>
        <end position="2019"/>
    </location>
</feature>
<name>A0AAN7PGL5_9COLE</name>
<evidence type="ECO:0000256" key="5">
    <source>
        <dbReference type="ARBA" id="ARBA00022833"/>
    </source>
</evidence>
<accession>A0AAN7PGL5</accession>
<proteinExistence type="inferred from homology"/>
<dbReference type="Gene3D" id="1.20.920.10">
    <property type="entry name" value="Bromodomain-like"/>
    <property type="match status" value="1"/>
</dbReference>
<dbReference type="Pfam" id="PF01429">
    <property type="entry name" value="MBD"/>
    <property type="match status" value="1"/>
</dbReference>
<dbReference type="Gene3D" id="3.30.40.10">
    <property type="entry name" value="Zinc/RING finger domain, C3HC4 (zinc finger)"/>
    <property type="match status" value="2"/>
</dbReference>
<keyword evidence="4 12" id="KW-0863">Zinc-finger</keyword>
<keyword evidence="5" id="KW-0862">Zinc</keyword>
<dbReference type="PROSITE" id="PS50827">
    <property type="entry name" value="DDT"/>
    <property type="match status" value="1"/>
</dbReference>
<keyword evidence="9" id="KW-0804">Transcription</keyword>
<feature type="domain" description="DDT" evidence="16">
    <location>
        <begin position="980"/>
        <end position="1045"/>
    </location>
</feature>
<dbReference type="GO" id="GO:0000785">
    <property type="term" value="C:chromatin"/>
    <property type="evidence" value="ECO:0007669"/>
    <property type="project" value="TreeGrafter"/>
</dbReference>
<feature type="compositionally biased region" description="Basic and acidic residues" evidence="13">
    <location>
        <begin position="402"/>
        <end position="414"/>
    </location>
</feature>
<evidence type="ECO:0000256" key="13">
    <source>
        <dbReference type="SAM" id="MobiDB-lite"/>
    </source>
</evidence>
<evidence type="ECO:0000313" key="19">
    <source>
        <dbReference type="Proteomes" id="UP001353858"/>
    </source>
</evidence>
<feature type="compositionally biased region" description="Low complexity" evidence="13">
    <location>
        <begin position="472"/>
        <end position="491"/>
    </location>
</feature>
<dbReference type="Pfam" id="PF00628">
    <property type="entry name" value="PHD"/>
    <property type="match status" value="2"/>
</dbReference>
<comment type="caution">
    <text evidence="18">The sequence shown here is derived from an EMBL/GenBank/DDBJ whole genome shotgun (WGS) entry which is preliminary data.</text>
</comment>
<dbReference type="SMART" id="SM00571">
    <property type="entry name" value="DDT"/>
    <property type="match status" value="1"/>
</dbReference>
<evidence type="ECO:0000259" key="15">
    <source>
        <dbReference type="PROSITE" id="PS50016"/>
    </source>
</evidence>
<feature type="compositionally biased region" description="Polar residues" evidence="13">
    <location>
        <begin position="225"/>
        <end position="257"/>
    </location>
</feature>
<dbReference type="FunFam" id="3.30.40.10:FF:000199">
    <property type="entry name" value="Bromodomain adjacent to zinc finger domain 2B"/>
    <property type="match status" value="1"/>
</dbReference>
<feature type="compositionally biased region" description="Polar residues" evidence="13">
    <location>
        <begin position="415"/>
        <end position="425"/>
    </location>
</feature>
<dbReference type="SMART" id="SM00391">
    <property type="entry name" value="MBD"/>
    <property type="match status" value="1"/>
</dbReference>
<feature type="region of interest" description="Disordered" evidence="13">
    <location>
        <begin position="370"/>
        <end position="522"/>
    </location>
</feature>
<sequence length="2155" mass="240631">MKYGDERWVRYCNFKDQAHHSSLKLRRVGSSKLSNAPDPSTLLDAASLFAYWPRTDNPNAAAAANAANMFASTAGGYGLGAHPSLPFGLLPTTTGRGMSPYPTSTTAAAAYNNAYTNTLSVAASQAASLGIPAASAAWWSMASHLAAQDYLARIQATGLNFPGLSNPADLPYSSLGLSSLSAYQKSSKNAKNFNSSSLPKSQQGSTSKSKGSISSHSNIKADGSSVRTSSPMSYSKTTTSSTNAGKFSSSPSLTIQPSMKLPTSSSNTNTGNTDRKTSKVNDVNYSKTDKPKNSSPKLTPPVSSIFTNPLSLANNLEKNSVNTTTASDTSTIPSGLPTSILSDPSTILGGVRLPPDTEIIKYTSSIVGPKIPGTTNRGRKKTISLDPPSVSVHPSLSSGSMHIERAAKRPKLSESQDSSTLNASNDRVEVIKLAPTNGSPVMPNSTYNNNNNSGFSESIGGDTPLNLSMKPSSTNLTSSSLNSLSNMSASLGVDRISRRKPGPKPRKVIQSSCHPPPATPSASLQQLFASADSPRSPTRLDDSLSTTTAITSTSSSTIGSLPIPIHKDGRPRNLGRGISKPKKNTVASLLAQSRALGIKPMQVLDPNASMNQQITLLKSNILAAQQLMVEAGGDEKTFNKLLQEKFRGALSDSNSSTVDASTDSDNLTDSNHTDSEMETDSSVTVRKPKHFDERALKVPLDRGWKRETVIRGLGKNGNIKGDVIYIAPDSSNKFKQMSDITQYLDYQENTDLTKENFTFSSRVILGDYLQPVPSGMVPEGGEFIRLTEDDVNRRLEELKSVTRTNLAVEQRIEVARRQQAARAQARMEKEQARLQREMERSERQEAARREREARSQQLLEARRKRQEEMEKHRHEEQQRKLQEREIKRQQNALLKEQERERRRQHIALVKALENRRKLEERERKKQQALAEKQASKEKKLEQRRIELEILTELRKPCEDLELDQKPLPEYDRIPGLKISGKAFADILMVFEFLHNFGETLGFDMESLPTLDSLQQALLYNDSQMSEAEEELLSVMTHLLVCAIEDPGIPNPARHTTSLGQTLRQADITHANLSEILRIYLYANATGEVKALTGVHFEREREKRVADHHQNGCEMMQTMQFGKNVTYYELLHDNATWKMSDMLKDKPFLALSPTDKAGMLAFICNELLQNKAVIRQIDSSLESVTQLKKERWILDAKIRKLRMLHNRKVRTEAVEKVQTKPDGIDAGEPVIDFPTPHKDELLDDEENEMSENESVGTQPEEAKDNKLSGEELGKKLEKFVKQSEVQLHSLNHSTQQLRANCFGQDRYWRRYWSLPKAGGIFVEAIESTDPEVLKEQQVMDIEMEAKMLPDDEKPVLSVEHEMPNSNVDKEVCTIVSKQDVCEVVDVNKITKENEHRKTPNRLEVVENGDVNDQCERSLDELRKSVEKIVQSLDSNVDFNQGKNNCNANICDTTRPPFKLELNHVDGKESHNHVDLNIKMECDEEHKSVKKLNIFEKLGECMERENKTEEELKVEVKAEVKEELKNEILNELKSEIKTEYKHEVDDVRNEGESKWFSILSKDGLTCEGTHLTQGNRWDTGVGACSRENLTELKIPVFPPPNNSSSYLMNSCDSPGPLQMTAEESVQLEYIKKHGLPKPCDRKVIPADKRFGWWRIKELETLKIMLENLHVRGARERELKRTFLSTMQSMYESQGKLHIEEGQKDATDLSISVNEYSKLNTEITPCSNETGSWSDSVAHRVDTFLFEQVEALEDKVANASMQVKGWRIPNREGTDVPMGQLVVAAKERLASLEAAIERRYLKPPLGISTGDPNLAAIAQEAAGVSVPSPFPCMDEIPKGLAVWREAVSRAQTSAQLAMCLYTLEASIAWDKSIMKANCQFCHNGDNEDKLLLCDGCDKGYHTYCFKPKMENIPEGDWYCHECMNKATGERNCIVCGKKQSTTGTRLLLCELCPRAYHTDCLRPALNKAPRGKWYCLNCISKKPQKRTVRKSNTPKTRDSESSDHPPASPAPSHSSATTNEDQQQLNDLNNLSNAGSPSTQVIRKERVSKKLIKELAPCKAILEDLECHDDAWPFLLPVNTKQFPTYKKIIKNPMDLSSIKKRLQDVQYKSREEFVADVRQIFNNCETFNEDDSPVGKAGHCMRQFFESRWNELCLSHS</sequence>
<keyword evidence="3" id="KW-0479">Metal-binding</keyword>
<evidence type="ECO:0000256" key="3">
    <source>
        <dbReference type="ARBA" id="ARBA00022723"/>
    </source>
</evidence>
<comment type="similarity">
    <text evidence="2">Belongs to the WAL family.</text>
</comment>
<dbReference type="Proteomes" id="UP001353858">
    <property type="component" value="Unassembled WGS sequence"/>
</dbReference>
<feature type="region of interest" description="Disordered" evidence="13">
    <location>
        <begin position="189"/>
        <end position="302"/>
    </location>
</feature>
<dbReference type="GO" id="GO:0005634">
    <property type="term" value="C:nucleus"/>
    <property type="evidence" value="ECO:0007669"/>
    <property type="project" value="UniProtKB-SubCell"/>
</dbReference>
<evidence type="ECO:0000259" key="17">
    <source>
        <dbReference type="PROSITE" id="PS50982"/>
    </source>
</evidence>
<evidence type="ECO:0000256" key="1">
    <source>
        <dbReference type="ARBA" id="ARBA00004123"/>
    </source>
</evidence>
<dbReference type="PRINTS" id="PR00503">
    <property type="entry name" value="BROMODOMAIN"/>
</dbReference>
<dbReference type="InterPro" id="IPR016177">
    <property type="entry name" value="DNA-bd_dom_sf"/>
</dbReference>
<feature type="compositionally biased region" description="Basic and acidic residues" evidence="13">
    <location>
        <begin position="825"/>
        <end position="854"/>
    </location>
</feature>
<feature type="region of interest" description="Disordered" evidence="13">
    <location>
        <begin position="1245"/>
        <end position="1265"/>
    </location>
</feature>
<dbReference type="PROSITE" id="PS00633">
    <property type="entry name" value="BROMODOMAIN_1"/>
    <property type="match status" value="1"/>
</dbReference>
<dbReference type="GO" id="GO:0008270">
    <property type="term" value="F:zinc ion binding"/>
    <property type="evidence" value="ECO:0007669"/>
    <property type="project" value="UniProtKB-KW"/>
</dbReference>
<dbReference type="CDD" id="cd15545">
    <property type="entry name" value="PHD_BAZ2A_like"/>
    <property type="match status" value="1"/>
</dbReference>
<feature type="region of interest" description="Disordered" evidence="13">
    <location>
        <begin position="823"/>
        <end position="882"/>
    </location>
</feature>
<feature type="compositionally biased region" description="Basic and acidic residues" evidence="13">
    <location>
        <begin position="865"/>
        <end position="882"/>
    </location>
</feature>
<feature type="compositionally biased region" description="Low complexity" evidence="13">
    <location>
        <begin position="553"/>
        <end position="564"/>
    </location>
</feature>
<evidence type="ECO:0000259" key="14">
    <source>
        <dbReference type="PROSITE" id="PS50014"/>
    </source>
</evidence>
<keyword evidence="7" id="KW-0175">Coiled coil</keyword>
<feature type="domain" description="PHD-type" evidence="15">
    <location>
        <begin position="1872"/>
        <end position="1922"/>
    </location>
</feature>
<dbReference type="SMART" id="SM00249">
    <property type="entry name" value="PHD"/>
    <property type="match status" value="2"/>
</dbReference>
<evidence type="ECO:0000256" key="2">
    <source>
        <dbReference type="ARBA" id="ARBA00007444"/>
    </source>
</evidence>
<dbReference type="SUPFAM" id="SSF47370">
    <property type="entry name" value="Bromodomain"/>
    <property type="match status" value="1"/>
</dbReference>
<dbReference type="InterPro" id="IPR011011">
    <property type="entry name" value="Znf_FYVE_PHD"/>
</dbReference>
<dbReference type="SUPFAM" id="SSF54171">
    <property type="entry name" value="DNA-binding domain"/>
    <property type="match status" value="1"/>
</dbReference>
<dbReference type="PANTHER" id="PTHR45915:SF2">
    <property type="entry name" value="TOUTATIS, ISOFORM E"/>
    <property type="match status" value="1"/>
</dbReference>
<dbReference type="InterPro" id="IPR018501">
    <property type="entry name" value="DDT_dom"/>
</dbReference>
<dbReference type="Pfam" id="PF02791">
    <property type="entry name" value="DDT"/>
    <property type="match status" value="1"/>
</dbReference>
<feature type="compositionally biased region" description="Polar residues" evidence="13">
    <location>
        <begin position="652"/>
        <end position="670"/>
    </location>
</feature>
<feature type="region of interest" description="Disordered" evidence="13">
    <location>
        <begin position="917"/>
        <end position="937"/>
    </location>
</feature>
<feature type="compositionally biased region" description="Polar residues" evidence="13">
    <location>
        <begin position="293"/>
        <end position="302"/>
    </location>
</feature>
<evidence type="ECO:0000256" key="4">
    <source>
        <dbReference type="ARBA" id="ARBA00022771"/>
    </source>
</evidence>
<dbReference type="InterPro" id="IPR018359">
    <property type="entry name" value="Bromodomain_CS"/>
</dbReference>
<evidence type="ECO:0000256" key="8">
    <source>
        <dbReference type="ARBA" id="ARBA00023117"/>
    </source>
</evidence>
<reference evidence="19" key="1">
    <citation type="submission" date="2023-01" db="EMBL/GenBank/DDBJ databases">
        <title>Key to firefly adult light organ development and bioluminescence: homeobox transcription factors regulate luciferase expression and transportation to peroxisome.</title>
        <authorList>
            <person name="Fu X."/>
        </authorList>
    </citation>
    <scope>NUCLEOTIDE SEQUENCE [LARGE SCALE GENOMIC DNA]</scope>
</reference>
<feature type="domain" description="MBD" evidence="17">
    <location>
        <begin position="690"/>
        <end position="764"/>
    </location>
</feature>
<dbReference type="PROSITE" id="PS50016">
    <property type="entry name" value="ZF_PHD_2"/>
    <property type="match status" value="2"/>
</dbReference>
<dbReference type="InterPro" id="IPR037374">
    <property type="entry name" value="BAZ2A/B_Bromo"/>
</dbReference>
<feature type="compositionally biased region" description="Low complexity" evidence="13">
    <location>
        <begin position="189"/>
        <end position="220"/>
    </location>
</feature>
<dbReference type="Pfam" id="PF15612">
    <property type="entry name" value="WHIM1"/>
    <property type="match status" value="1"/>
</dbReference>
<keyword evidence="8 11" id="KW-0103">Bromodomain</keyword>
<evidence type="ECO:0000256" key="10">
    <source>
        <dbReference type="ARBA" id="ARBA00023242"/>
    </source>
</evidence>